<organism evidence="2 3">
    <name type="scientific">Alteromonas australica</name>
    <dbReference type="NCBI Taxonomy" id="589873"/>
    <lineage>
        <taxon>Bacteria</taxon>
        <taxon>Pseudomonadati</taxon>
        <taxon>Pseudomonadota</taxon>
        <taxon>Gammaproteobacteria</taxon>
        <taxon>Alteromonadales</taxon>
        <taxon>Alteromonadaceae</taxon>
        <taxon>Alteromonas/Salinimonas group</taxon>
        <taxon>Alteromonas</taxon>
    </lineage>
</organism>
<evidence type="ECO:0000313" key="3">
    <source>
        <dbReference type="Proteomes" id="UP000264779"/>
    </source>
</evidence>
<dbReference type="AlphaFoldDB" id="A0A358DY27"/>
<reference evidence="2 3" key="1">
    <citation type="journal article" date="2018" name="Nat. Biotechnol.">
        <title>A standardized bacterial taxonomy based on genome phylogeny substantially revises the tree of life.</title>
        <authorList>
            <person name="Parks D.H."/>
            <person name="Chuvochina M."/>
            <person name="Waite D.W."/>
            <person name="Rinke C."/>
            <person name="Skarshewski A."/>
            <person name="Chaumeil P.A."/>
            <person name="Hugenholtz P."/>
        </authorList>
    </citation>
    <scope>NUCLEOTIDE SEQUENCE [LARGE SCALE GENOMIC DNA]</scope>
    <source>
        <strain evidence="2">UBA11621</strain>
    </source>
</reference>
<proteinExistence type="predicted"/>
<dbReference type="Proteomes" id="UP000264779">
    <property type="component" value="Unassembled WGS sequence"/>
</dbReference>
<dbReference type="InterPro" id="IPR021557">
    <property type="entry name" value="DUF3016"/>
</dbReference>
<evidence type="ECO:0000256" key="1">
    <source>
        <dbReference type="SAM" id="SignalP"/>
    </source>
</evidence>
<feature type="chain" id="PRO_5016577540" evidence="1">
    <location>
        <begin position="31"/>
        <end position="181"/>
    </location>
</feature>
<accession>A0A358DY27</accession>
<gene>
    <name evidence="2" type="ORF">DEB45_07595</name>
</gene>
<dbReference type="EMBL" id="DONK01000111">
    <property type="protein sequence ID" value="HBU51108.1"/>
    <property type="molecule type" value="Genomic_DNA"/>
</dbReference>
<keyword evidence="1" id="KW-0732">Signal</keyword>
<name>A0A358DY27_9ALTE</name>
<comment type="caution">
    <text evidence="2">The sequence shown here is derived from an EMBL/GenBank/DDBJ whole genome shotgun (WGS) entry which is preliminary data.</text>
</comment>
<feature type="signal peptide" evidence="1">
    <location>
        <begin position="1"/>
        <end position="30"/>
    </location>
</feature>
<protein>
    <submittedName>
        <fullName evidence="2">DUF3016 domain-containing protein</fullName>
    </submittedName>
</protein>
<evidence type="ECO:0000313" key="2">
    <source>
        <dbReference type="EMBL" id="HBU51108.1"/>
    </source>
</evidence>
<dbReference type="Pfam" id="PF11454">
    <property type="entry name" value="DUF3016"/>
    <property type="match status" value="1"/>
</dbReference>
<sequence length="181" mass="20459">MSATIRNAVTKMGLVVTAATLFAGAATSQAAEVKVEWVEPTKYVDVKPSNEPRKRFRERTLEQLETFMLELGEKLPSEQSLTLKVTNLDLAGHVWPASFAGFGNSMTDVRIIRSLDIPRMTVSYTLTENDRIVQQGEDIKIKDMAFMDSRVRPLNRDTLVYEKAMIEDWFDDTFSISFASN</sequence>